<feature type="compositionally biased region" description="Basic and acidic residues" evidence="1">
    <location>
        <begin position="564"/>
        <end position="599"/>
    </location>
</feature>
<evidence type="ECO:0000313" key="2">
    <source>
        <dbReference type="EMBL" id="RHY42520.1"/>
    </source>
</evidence>
<feature type="compositionally biased region" description="Basic and acidic residues" evidence="1">
    <location>
        <begin position="617"/>
        <end position="633"/>
    </location>
</feature>
<reference evidence="2 3" key="1">
    <citation type="submission" date="2018-08" db="EMBL/GenBank/DDBJ databases">
        <title>Aphanomyces genome sequencing and annotation.</title>
        <authorList>
            <person name="Minardi D."/>
            <person name="Oidtmann B."/>
            <person name="Van Der Giezen M."/>
            <person name="Studholme D.J."/>
        </authorList>
    </citation>
    <scope>NUCLEOTIDE SEQUENCE [LARGE SCALE GENOMIC DNA]</scope>
    <source>
        <strain evidence="2 3">SA</strain>
    </source>
</reference>
<protein>
    <submittedName>
        <fullName evidence="2">Uncharacterized protein</fullName>
    </submittedName>
</protein>
<feature type="region of interest" description="Disordered" evidence="1">
    <location>
        <begin position="525"/>
        <end position="685"/>
    </location>
</feature>
<comment type="caution">
    <text evidence="2">The sequence shown here is derived from an EMBL/GenBank/DDBJ whole genome shotgun (WGS) entry which is preliminary data.</text>
</comment>
<dbReference type="EMBL" id="QUTC01008894">
    <property type="protein sequence ID" value="RHY42520.1"/>
    <property type="molecule type" value="Genomic_DNA"/>
</dbReference>
<feature type="region of interest" description="Disordered" evidence="1">
    <location>
        <begin position="926"/>
        <end position="1008"/>
    </location>
</feature>
<feature type="compositionally biased region" description="Acidic residues" evidence="1">
    <location>
        <begin position="657"/>
        <end position="685"/>
    </location>
</feature>
<accession>A0A397CA86</accession>
<proteinExistence type="predicted"/>
<gene>
    <name evidence="2" type="ORF">DYB38_000655</name>
</gene>
<evidence type="ECO:0000313" key="3">
    <source>
        <dbReference type="Proteomes" id="UP000265716"/>
    </source>
</evidence>
<dbReference type="AlphaFoldDB" id="A0A397CA86"/>
<evidence type="ECO:0000256" key="1">
    <source>
        <dbReference type="SAM" id="MobiDB-lite"/>
    </source>
</evidence>
<feature type="compositionally biased region" description="Polar residues" evidence="1">
    <location>
        <begin position="926"/>
        <end position="954"/>
    </location>
</feature>
<organism evidence="2 3">
    <name type="scientific">Aphanomyces astaci</name>
    <name type="common">Crayfish plague agent</name>
    <dbReference type="NCBI Taxonomy" id="112090"/>
    <lineage>
        <taxon>Eukaryota</taxon>
        <taxon>Sar</taxon>
        <taxon>Stramenopiles</taxon>
        <taxon>Oomycota</taxon>
        <taxon>Saprolegniomycetes</taxon>
        <taxon>Saprolegniales</taxon>
        <taxon>Verrucalvaceae</taxon>
        <taxon>Aphanomyces</taxon>
    </lineage>
</organism>
<feature type="compositionally biased region" description="Acidic residues" evidence="1">
    <location>
        <begin position="605"/>
        <end position="616"/>
    </location>
</feature>
<sequence length="1008" mass="110596">MRWYCVSPALPKGAQLRVRTAPSASAPESSSHRLNIYDVVSTSSPPLKAPWLQVAWQQSEGYVMASTPDEMPLLVPWESTSFVKVVFVYPETELRHKTTHESVVLELDAYLGVVSVLAADSDDVSYVVMYQGEPYIVEQVDAVIMAERIHESMRFAMNPDLPENATIVVRQWPHRDSDQVDVLTHGQEINGDIRSEDWIKIHEHAWVMWKLASHHNLELLQPVQATSHIEPVEENVQDDTTHTVGLPTESEDNPPSHHVKAAVAKLEPFLTAFVRQFAVADRWGALDHVLVDDSSDDFQPLTELGAARLLIWWSSVLCGDMTPAQPSSWTCPSLRLCDALVVYASHRATKVRAAAVDILAYVVRRESADMAQVDTVSHMDKWLALVADAEVCDAVQSQPPHGDDVINVSAPTELSSKQRGADDVINKDAEDGAIQDEDMTIRDDVINEDDVINGDDVIEAADPDVPRGVVEGAPILAMAPGDGNVPGESGDVGEEFAHDDDSAEEDFLEQSHDICPSSVIVASPDRVETKPSDAPWTLDGENSQDQERTMVVEPTNGDDDEQEKDIMDHGLNDENDQTDGRFTHDDTGTDGVRWEHDDVINGDGRDDDVIDCDDGRDDVINDDGPHEDAVHDDPQEDVINADQDDVTNDGQDGVINDAEDDVINDGQDDVINDGQDDVINDDDQDEDIGNDSIEQVDATSDAFLPHNLNVDAKPDHDHDRQDVVVARAICFSDVSDDDDDDVAVLGGLDDDDDHDVVDEYAILFVPPCDTASVHLPVDKDQGQSTEFDAEFPPESTDLWDPDVLFLPPRMVDAELARLRRLWGDDTRGFWGAVLDASPVVILAAHFPFDQDSDDLMHSWQKEEQDGEVLTEADREAIAAYVRQWHAAHLALRVELTPPTPTPVPEDGRSGMDKLKTSRLLQRPSSFGMSASLTSSQAAVPTTPSFLRKPTSGSSGIKLPRTASTPPPTTALPTSSGGPGTPPTPARQMRLPTTRTTGLRTPSSRSIKQ</sequence>
<dbReference type="VEuPathDB" id="FungiDB:H257_17007"/>
<name>A0A397CA86_APHAT</name>
<feature type="compositionally biased region" description="Low complexity" evidence="1">
    <location>
        <begin position="985"/>
        <end position="1008"/>
    </location>
</feature>
<dbReference type="Proteomes" id="UP000265716">
    <property type="component" value="Unassembled WGS sequence"/>
</dbReference>